<evidence type="ECO:0000313" key="2">
    <source>
        <dbReference type="EMBL" id="CAB0040909.1"/>
    </source>
</evidence>
<gene>
    <name evidence="2" type="ORF">TBRA_LOCUS12600</name>
</gene>
<feature type="region of interest" description="Disordered" evidence="1">
    <location>
        <begin position="81"/>
        <end position="137"/>
    </location>
</feature>
<feature type="region of interest" description="Disordered" evidence="1">
    <location>
        <begin position="1"/>
        <end position="35"/>
    </location>
</feature>
<feature type="compositionally biased region" description="Basic and acidic residues" evidence="1">
    <location>
        <begin position="118"/>
        <end position="127"/>
    </location>
</feature>
<evidence type="ECO:0000256" key="1">
    <source>
        <dbReference type="SAM" id="MobiDB-lite"/>
    </source>
</evidence>
<proteinExistence type="predicted"/>
<protein>
    <submittedName>
        <fullName evidence="2">Uncharacterized protein</fullName>
    </submittedName>
</protein>
<feature type="compositionally biased region" description="Basic and acidic residues" evidence="1">
    <location>
        <begin position="91"/>
        <end position="111"/>
    </location>
</feature>
<dbReference type="Proteomes" id="UP000479190">
    <property type="component" value="Unassembled WGS sequence"/>
</dbReference>
<keyword evidence="3" id="KW-1185">Reference proteome</keyword>
<dbReference type="EMBL" id="CADCXV010001071">
    <property type="protein sequence ID" value="CAB0040909.1"/>
    <property type="molecule type" value="Genomic_DNA"/>
</dbReference>
<reference evidence="2 3" key="1">
    <citation type="submission" date="2020-02" db="EMBL/GenBank/DDBJ databases">
        <authorList>
            <person name="Ferguson B K."/>
        </authorList>
    </citation>
    <scope>NUCLEOTIDE SEQUENCE [LARGE SCALE GENOMIC DNA]</scope>
</reference>
<name>A0A6H5IVL8_9HYME</name>
<sequence>MGPVEEGPMDAPTDPKHQSVDREEARRAELPPHAALDRAWLSLNTIADATTTIKARSMPGLPLIHRECGARVLSLPEVQRRKRETTLPALRGHDAGKHHQAHARDRERRAAEPAGADVGREARRAEPDGAWAAPDAANVSVHNGEGDYGENNCRSLALQGKGCQAPVFRGICDRDLGGQAGAVGRPYTWSWPVHSRQV</sequence>
<evidence type="ECO:0000313" key="3">
    <source>
        <dbReference type="Proteomes" id="UP000479190"/>
    </source>
</evidence>
<organism evidence="2 3">
    <name type="scientific">Trichogramma brassicae</name>
    <dbReference type="NCBI Taxonomy" id="86971"/>
    <lineage>
        <taxon>Eukaryota</taxon>
        <taxon>Metazoa</taxon>
        <taxon>Ecdysozoa</taxon>
        <taxon>Arthropoda</taxon>
        <taxon>Hexapoda</taxon>
        <taxon>Insecta</taxon>
        <taxon>Pterygota</taxon>
        <taxon>Neoptera</taxon>
        <taxon>Endopterygota</taxon>
        <taxon>Hymenoptera</taxon>
        <taxon>Apocrita</taxon>
        <taxon>Proctotrupomorpha</taxon>
        <taxon>Chalcidoidea</taxon>
        <taxon>Trichogrammatidae</taxon>
        <taxon>Trichogramma</taxon>
    </lineage>
</organism>
<feature type="compositionally biased region" description="Basic and acidic residues" evidence="1">
    <location>
        <begin position="13"/>
        <end position="30"/>
    </location>
</feature>
<dbReference type="AlphaFoldDB" id="A0A6H5IVL8"/>
<accession>A0A6H5IVL8</accession>